<dbReference type="GO" id="GO:0030431">
    <property type="term" value="P:sleep"/>
    <property type="evidence" value="ECO:0007669"/>
    <property type="project" value="InterPro"/>
</dbReference>
<keyword evidence="8" id="KW-0449">Lipoprotein</keyword>
<dbReference type="AlphaFoldDB" id="A0A8K0FZ43"/>
<feature type="signal peptide" evidence="9">
    <location>
        <begin position="1"/>
        <end position="23"/>
    </location>
</feature>
<keyword evidence="7" id="KW-0325">Glycoprotein</keyword>
<dbReference type="EMBL" id="VTPC01091087">
    <property type="protein sequence ID" value="KAF2879734.1"/>
    <property type="molecule type" value="Genomic_DNA"/>
</dbReference>
<dbReference type="InterPro" id="IPR045860">
    <property type="entry name" value="Snake_toxin-like_sf"/>
</dbReference>
<evidence type="ECO:0000256" key="7">
    <source>
        <dbReference type="ARBA" id="ARBA00023180"/>
    </source>
</evidence>
<dbReference type="GO" id="GO:0032222">
    <property type="term" value="P:regulation of synaptic transmission, cholinergic"/>
    <property type="evidence" value="ECO:0007669"/>
    <property type="project" value="InterPro"/>
</dbReference>
<proteinExistence type="predicted"/>
<evidence type="ECO:0000256" key="5">
    <source>
        <dbReference type="ARBA" id="ARBA00022989"/>
    </source>
</evidence>
<sequence>MAHLQYVVACVFVLFLCVQKGYSLECYVCNSHNDTECSNTVPPERFKVSCRADKNETMCRKIKQVIDFEVNGLPPDSRIIRSCGWFNKSLTNYCYQRSGFGGRQEVCACNDKDLCNASNTLIVSYTFVLAFYAVLKICQH</sequence>
<dbReference type="Pfam" id="PF17064">
    <property type="entry name" value="QVR"/>
    <property type="match status" value="1"/>
</dbReference>
<keyword evidence="5" id="KW-1133">Transmembrane helix</keyword>
<keyword evidence="2" id="KW-0336">GPI-anchor</keyword>
<evidence type="ECO:0000256" key="3">
    <source>
        <dbReference type="ARBA" id="ARBA00022692"/>
    </source>
</evidence>
<protein>
    <recommendedName>
        <fullName evidence="12">Protein sleepless</fullName>
    </recommendedName>
</protein>
<comment type="caution">
    <text evidence="10">The sequence shown here is derived from an EMBL/GenBank/DDBJ whole genome shotgun (WGS) entry which is preliminary data.</text>
</comment>
<evidence type="ECO:0000313" key="10">
    <source>
        <dbReference type="EMBL" id="KAF2879734.1"/>
    </source>
</evidence>
<keyword evidence="3" id="KW-0812">Transmembrane</keyword>
<organism evidence="10 11">
    <name type="scientific">Ignelater luminosus</name>
    <name type="common">Cucubano</name>
    <name type="synonym">Pyrophorus luminosus</name>
    <dbReference type="NCBI Taxonomy" id="2038154"/>
    <lineage>
        <taxon>Eukaryota</taxon>
        <taxon>Metazoa</taxon>
        <taxon>Ecdysozoa</taxon>
        <taxon>Arthropoda</taxon>
        <taxon>Hexapoda</taxon>
        <taxon>Insecta</taxon>
        <taxon>Pterygota</taxon>
        <taxon>Neoptera</taxon>
        <taxon>Endopterygota</taxon>
        <taxon>Coleoptera</taxon>
        <taxon>Polyphaga</taxon>
        <taxon>Elateriformia</taxon>
        <taxon>Elateroidea</taxon>
        <taxon>Elateridae</taxon>
        <taxon>Agrypninae</taxon>
        <taxon>Pyrophorini</taxon>
        <taxon>Ignelater</taxon>
    </lineage>
</organism>
<dbReference type="InterPro" id="IPR050975">
    <property type="entry name" value="Sleep_regulator"/>
</dbReference>
<keyword evidence="11" id="KW-1185">Reference proteome</keyword>
<dbReference type="PANTHER" id="PTHR33562:SF14">
    <property type="entry name" value="PROTEIN QUIVER"/>
    <property type="match status" value="1"/>
</dbReference>
<comment type="subcellular location">
    <subcellularLocation>
        <location evidence="1">Membrane</location>
        <topology evidence="1">Lipid-anchor</topology>
        <topology evidence="1">GPI-anchor</topology>
    </subcellularLocation>
</comment>
<accession>A0A8K0FZ43</accession>
<dbReference type="Proteomes" id="UP000801492">
    <property type="component" value="Unassembled WGS sequence"/>
</dbReference>
<dbReference type="PANTHER" id="PTHR33562">
    <property type="entry name" value="ATILLA, ISOFORM B-RELATED-RELATED"/>
    <property type="match status" value="1"/>
</dbReference>
<dbReference type="InterPro" id="IPR031424">
    <property type="entry name" value="QVR-like"/>
</dbReference>
<evidence type="ECO:0000313" key="11">
    <source>
        <dbReference type="Proteomes" id="UP000801492"/>
    </source>
</evidence>
<dbReference type="GO" id="GO:0098552">
    <property type="term" value="C:side of membrane"/>
    <property type="evidence" value="ECO:0007669"/>
    <property type="project" value="UniProtKB-KW"/>
</dbReference>
<dbReference type="OrthoDB" id="6496929at2759"/>
<feature type="chain" id="PRO_5035473754" description="Protein sleepless" evidence="9">
    <location>
        <begin position="24"/>
        <end position="140"/>
    </location>
</feature>
<gene>
    <name evidence="10" type="ORF">ILUMI_26438</name>
</gene>
<evidence type="ECO:0000256" key="8">
    <source>
        <dbReference type="ARBA" id="ARBA00023288"/>
    </source>
</evidence>
<evidence type="ECO:0008006" key="12">
    <source>
        <dbReference type="Google" id="ProtNLM"/>
    </source>
</evidence>
<evidence type="ECO:0000256" key="2">
    <source>
        <dbReference type="ARBA" id="ARBA00022622"/>
    </source>
</evidence>
<evidence type="ECO:0000256" key="1">
    <source>
        <dbReference type="ARBA" id="ARBA00004589"/>
    </source>
</evidence>
<keyword evidence="6" id="KW-0472">Membrane</keyword>
<name>A0A8K0FZ43_IGNLU</name>
<keyword evidence="4 9" id="KW-0732">Signal</keyword>
<evidence type="ECO:0000256" key="9">
    <source>
        <dbReference type="SAM" id="SignalP"/>
    </source>
</evidence>
<reference evidence="10" key="1">
    <citation type="submission" date="2019-08" db="EMBL/GenBank/DDBJ databases">
        <title>The genome of the North American firefly Photinus pyralis.</title>
        <authorList>
            <consortium name="Photinus pyralis genome working group"/>
            <person name="Fallon T.R."/>
            <person name="Sander Lower S.E."/>
            <person name="Weng J.-K."/>
        </authorList>
    </citation>
    <scope>NUCLEOTIDE SEQUENCE</scope>
    <source>
        <strain evidence="10">TRF0915ILg1</strain>
        <tissue evidence="10">Whole body</tissue>
    </source>
</reference>
<evidence type="ECO:0000256" key="6">
    <source>
        <dbReference type="ARBA" id="ARBA00023136"/>
    </source>
</evidence>
<dbReference type="SUPFAM" id="SSF57302">
    <property type="entry name" value="Snake toxin-like"/>
    <property type="match status" value="1"/>
</dbReference>
<evidence type="ECO:0000256" key="4">
    <source>
        <dbReference type="ARBA" id="ARBA00022729"/>
    </source>
</evidence>